<proteinExistence type="predicted"/>
<gene>
    <name evidence="3" type="primary">Samd9l_1</name>
    <name evidence="3" type="ORF">GTO92_0004417</name>
</gene>
<dbReference type="Proteomes" id="UP001166052">
    <property type="component" value="Unassembled WGS sequence"/>
</dbReference>
<feature type="compositionally biased region" description="Polar residues" evidence="1">
    <location>
        <begin position="93"/>
        <end position="104"/>
    </location>
</feature>
<feature type="compositionally biased region" description="Basic and acidic residues" evidence="1">
    <location>
        <begin position="107"/>
        <end position="127"/>
    </location>
</feature>
<organism evidence="3 4">
    <name type="scientific">Polypterus senegalus</name>
    <name type="common">Senegal bichir</name>
    <dbReference type="NCBI Taxonomy" id="55291"/>
    <lineage>
        <taxon>Eukaryota</taxon>
        <taxon>Metazoa</taxon>
        <taxon>Chordata</taxon>
        <taxon>Craniata</taxon>
        <taxon>Vertebrata</taxon>
        <taxon>Euteleostomi</taxon>
        <taxon>Actinopterygii</taxon>
        <taxon>Polypteriformes</taxon>
        <taxon>Polypteridae</taxon>
        <taxon>Polypterus</taxon>
    </lineage>
</organism>
<protein>
    <submittedName>
        <fullName evidence="3">SAM9L protein</fullName>
    </submittedName>
</protein>
<feature type="domain" description="SAM" evidence="2">
    <location>
        <begin position="12"/>
        <end position="60"/>
    </location>
</feature>
<reference evidence="3" key="1">
    <citation type="journal article" date="2021" name="Cell">
        <title>Tracing the genetic footprints of vertebrate landing in non-teleost ray-finned fishes.</title>
        <authorList>
            <person name="Bi X."/>
            <person name="Wang K."/>
            <person name="Yang L."/>
            <person name="Pan H."/>
            <person name="Jiang H."/>
            <person name="Wei Q."/>
            <person name="Fang M."/>
            <person name="Yu H."/>
            <person name="Zhu C."/>
            <person name="Cai Y."/>
            <person name="He Y."/>
            <person name="Gan X."/>
            <person name="Zeng H."/>
            <person name="Yu D."/>
            <person name="Zhu Y."/>
            <person name="Jiang H."/>
            <person name="Qiu Q."/>
            <person name="Yang H."/>
            <person name="Zhang Y.E."/>
            <person name="Wang W."/>
            <person name="Zhu M."/>
            <person name="He S."/>
            <person name="Zhang G."/>
        </authorList>
    </citation>
    <scope>NUCLEOTIDE SEQUENCE</scope>
    <source>
        <strain evidence="3">Bchr_001</strain>
    </source>
</reference>
<dbReference type="Pfam" id="PF00536">
    <property type="entry name" value="SAM_1"/>
    <property type="match status" value="1"/>
</dbReference>
<dbReference type="InterPro" id="IPR011990">
    <property type="entry name" value="TPR-like_helical_dom_sf"/>
</dbReference>
<dbReference type="InterPro" id="IPR001660">
    <property type="entry name" value="SAM"/>
</dbReference>
<evidence type="ECO:0000256" key="1">
    <source>
        <dbReference type="SAM" id="MobiDB-lite"/>
    </source>
</evidence>
<dbReference type="Gene3D" id="1.10.150.50">
    <property type="entry name" value="Transcription Factor, Ets-1"/>
    <property type="match status" value="1"/>
</dbReference>
<feature type="non-terminal residue" evidence="3">
    <location>
        <position position="1541"/>
    </location>
</feature>
<evidence type="ECO:0000313" key="3">
    <source>
        <dbReference type="EMBL" id="MBN3293714.1"/>
    </source>
</evidence>
<evidence type="ECO:0000313" key="4">
    <source>
        <dbReference type="Proteomes" id="UP001166052"/>
    </source>
</evidence>
<comment type="caution">
    <text evidence="3">The sequence shown here is derived from an EMBL/GenBank/DDBJ whole genome shotgun (WGS) entry which is preliminary data.</text>
</comment>
<accession>A0ABS2Z4P6</accession>
<dbReference type="InterPro" id="IPR013761">
    <property type="entry name" value="SAM/pointed_sf"/>
</dbReference>
<dbReference type="PANTHER" id="PTHR16155">
    <property type="entry name" value="DED DOMAIN-CONTAINING PROTEIN"/>
    <property type="match status" value="1"/>
</dbReference>
<dbReference type="PROSITE" id="PS50105">
    <property type="entry name" value="SAM_DOMAIN"/>
    <property type="match status" value="1"/>
</dbReference>
<feature type="compositionally biased region" description="Polar residues" evidence="1">
    <location>
        <begin position="128"/>
        <end position="139"/>
    </location>
</feature>
<name>A0ABS2Z4P6_POLSE</name>
<dbReference type="PANTHER" id="PTHR16155:SF3">
    <property type="entry name" value="STERILE ALPHA MOTIF DOMAIN-CONTAINING PROTEIN 9-LIKE"/>
    <property type="match status" value="1"/>
</dbReference>
<feature type="non-terminal residue" evidence="3">
    <location>
        <position position="1"/>
    </location>
</feature>
<feature type="region of interest" description="Disordered" evidence="1">
    <location>
        <begin position="74"/>
        <end position="140"/>
    </location>
</feature>
<sequence length="1541" mass="178491">MEDYKEIPIDEWSEVHVAAWLKEIGVKQQYITKFQEKEVTGPVLKRVQEAFLKDKIGMQDGQIDLVLSERKELLDSSKKQKSSKQTAIKKVGKNSTPTQESEQVCRSLEHNTVEVNARRDQEPHKVQNENLNESSSLPQSEMRPFDMEDINFKYVKHTVLLPESGSKNLIIPCHEYKAFTTAAVLDRMRLQSKFAYEVIRFGSGCMNVRTNGTIHFGVVDNVENSENCHGEIVGIPVESKDIYVDALDYIERCFKNDQREDARHCIRPPKFIEVIGKGCQETRWIVEVDIVSPISIVKGKRYTVSLPKYNEKNNKIELGKKSVFRRIGAKTEPITSEEELDDFIISMADRDRRREEAEASDACYPAEETEDLGRKLHILLTCGRKLLDDSLWYILVTNKWNSESLEYMNFLLHMKIFCVFDFDPDSKTSGFCNRYQEHHAVNAHFLQNYMNDSGLSTSDFIKHLQLVDKTSWIFCNGRNDYHGDEKSCDEKLWMRTKKKYLKKAISVICNEILPKSSFVVIFLLMSQIEQPIVEAFHEFHSELTGSEYLVCVSESKKIFTKWANLAQTSCSIDALNQMSIVGMKMSHVDETVQSIQPITVRVTKHLAVHTGGLCLLRAVDEEKMVSLEVLSVDECENINPKSLDKEEIKNTERYFYHGGKVNWKLLWLADNKHCGDIIQREAYGETAKLLDDTLKSHGHRRAVTRINMYHHPGSGGSTIARQILWNYRKKLRCAVVKQSHSVTSVCENAILLREYEEKDISNCVPVLLLVEDCDEEYLDDLKHELGEAMSCKKTSPSVVSFILLSCKRSHDPEKMCKISPSQTVAVTHKLTDKEKVLFRRKCEELEQEYEPYFVLTFVLMSKEFEEKYIKDFVQHLLQGIDHSSLVTYLIRYVALLNCYLENSYISVSHCIAFLGIGVEQQQFYLHAFENSLGEQGRLVFIHLRESTTHISSIRIIHPLVAKEILRQLSDNQPQSTIAVSLLQEKVLFEHRFGRDDYVKFLRNLFIKRHRKSRGDDTDTFFAPLIMHILDEEKNPQKAIELLIMAYLLFGEDAFFAQQLARLHYTYNQFEEAKQWAEKAKSKLPNDSIILHTEGQVYRKWFNFLYPSTKGDITAENTAEIIQIALKAMECFRASEKADKAEMDHMNNTAYFGEVDVGCRLLQLIENVDIFTEKNGRSELQRYLLTDYIPVKIEKHWQTLHGHLKGLQRCIYEALEWISEDLSYFQTDKTVEEEEQQSRELEHVYNPRNWLLRKAQIYARFFSFSSNIKFETEPKNKLTPLMKRMLIYHNGGGNITTILSMLTDNENDKSGQNLEKIISIYPKDLQKEKLDPLDLVNYITSQIALGCALPRSAKRVTLEKLQQICMQLRKLKNYAYPPTAAFLLSILFWPDGFESNENNRRNNEILLSAIDTLKRLYGIKIKNIPPRKKRIYTHFFLGNGKGLDRIIHRSKVEKILKCTFNERRLKWLSGEVWEMKEVRQLLKQCKGWTEDGGVFVRGAQKDSKIQILPMNSASMPNANENVTFYLGFSFYGPVAFNVQIDK</sequence>
<keyword evidence="4" id="KW-1185">Reference proteome</keyword>
<dbReference type="SUPFAM" id="SSF48452">
    <property type="entry name" value="TPR-like"/>
    <property type="match status" value="1"/>
</dbReference>
<dbReference type="EMBL" id="JAAWVN010022766">
    <property type="protein sequence ID" value="MBN3293714.1"/>
    <property type="molecule type" value="Genomic_DNA"/>
</dbReference>
<evidence type="ECO:0000259" key="2">
    <source>
        <dbReference type="PROSITE" id="PS50105"/>
    </source>
</evidence>
<dbReference type="SUPFAM" id="SSF47769">
    <property type="entry name" value="SAM/Pointed domain"/>
    <property type="match status" value="1"/>
</dbReference>
<dbReference type="Gene3D" id="1.25.40.10">
    <property type="entry name" value="Tetratricopeptide repeat domain"/>
    <property type="match status" value="1"/>
</dbReference>